<keyword evidence="4" id="KW-1185">Reference proteome</keyword>
<dbReference type="InterPro" id="IPR050490">
    <property type="entry name" value="Bact_solute-bd_prot1"/>
</dbReference>
<dbReference type="PANTHER" id="PTHR43649:SF33">
    <property type="entry name" value="POLYGALACTURONAN_RHAMNOGALACTURONAN-BINDING PROTEIN YTCQ"/>
    <property type="match status" value="1"/>
</dbReference>
<proteinExistence type="predicted"/>
<dbReference type="SUPFAM" id="SSF53850">
    <property type="entry name" value="Periplasmic binding protein-like II"/>
    <property type="match status" value="1"/>
</dbReference>
<evidence type="ECO:0000313" key="4">
    <source>
        <dbReference type="Proteomes" id="UP000838821"/>
    </source>
</evidence>
<accession>A0ABM9CWG3</accession>
<dbReference type="Proteomes" id="UP000838821">
    <property type="component" value="Unassembled WGS sequence"/>
</dbReference>
<evidence type="ECO:0008006" key="5">
    <source>
        <dbReference type="Google" id="ProtNLM"/>
    </source>
</evidence>
<reference evidence="3" key="1">
    <citation type="submission" date="2022-01" db="EMBL/GenBank/DDBJ databases">
        <authorList>
            <person name="Criscuolo A."/>
        </authorList>
    </citation>
    <scope>NUCLEOTIDE SEQUENCE</scope>
    <source>
        <strain evidence="3">CIP111891</strain>
    </source>
</reference>
<sequence length="529" mass="59623">MNRKWKTGMVSLLMPLVVIAGCSTKEGTTEPTATGAGATAKASKKYKIELFQQNAGSVTLPPADQDFVKKAIDEKLNIDLKITFMPAGPDYTNKLNVRFASGDVPDLFTIGGREIQTYANNGSLTHLADYLNDKYLPNYLKWADAPLLKAERDKNNPMGFWAMRPYAKTEYSTWYIRKDWLDKLGLKVPTNNDELLNVMRAFTFKDPDGNGKQDTYGFTATGNGEQVGQEWPMWAKYGMMGTFTNDGKHVKDNLVSPETGKVLAEIKAVIDEKIVDPDWFLNKGEAVFEKFAQGKVGIVNSRGINNFLEGNPNSFLNKGKKINPKFDIVAFNPYPDQATWVEATGNTGWAIPKAVADKDPDKVLRILQLVDYLCSEEGYLLTHYGKQDVHYKRDGNKILPNMVELDKIAKEQGDFLKIYGAFSPTESEARQIGLDIVNPNLTDRDRELYKQLATYKRAPYSNGIQVTPPDGINIADFRKQQNVFHTKIVFGEIPIEKWPQLSDELMNKYRGKEIFANYEKQMREAGVLE</sequence>
<feature type="signal peptide" evidence="2">
    <location>
        <begin position="1"/>
        <end position="20"/>
    </location>
</feature>
<comment type="caution">
    <text evidence="3">The sequence shown here is derived from an EMBL/GenBank/DDBJ whole genome shotgun (WGS) entry which is preliminary data.</text>
</comment>
<evidence type="ECO:0000256" key="1">
    <source>
        <dbReference type="ARBA" id="ARBA00022729"/>
    </source>
</evidence>
<dbReference type="RefSeq" id="WP_236292193.1">
    <property type="nucleotide sequence ID" value="NZ_CAKMMW010000027.1"/>
</dbReference>
<dbReference type="PROSITE" id="PS51257">
    <property type="entry name" value="PROKAR_LIPOPROTEIN"/>
    <property type="match status" value="1"/>
</dbReference>
<evidence type="ECO:0000256" key="2">
    <source>
        <dbReference type="SAM" id="SignalP"/>
    </source>
</evidence>
<dbReference type="EMBL" id="CAKMMW010000027">
    <property type="protein sequence ID" value="CAH1226924.1"/>
    <property type="molecule type" value="Genomic_DNA"/>
</dbReference>
<protein>
    <recommendedName>
        <fullName evidence="5">Extracellular solute-binding protein</fullName>
    </recommendedName>
</protein>
<dbReference type="Gene3D" id="3.40.190.10">
    <property type="entry name" value="Periplasmic binding protein-like II"/>
    <property type="match status" value="2"/>
</dbReference>
<gene>
    <name evidence="3" type="ORF">PAECIP111891_06030</name>
</gene>
<keyword evidence="1 2" id="KW-0732">Signal</keyword>
<organism evidence="3 4">
    <name type="scientific">Paenibacillus allorhizoplanae</name>
    <dbReference type="NCBI Taxonomy" id="2905648"/>
    <lineage>
        <taxon>Bacteria</taxon>
        <taxon>Bacillati</taxon>
        <taxon>Bacillota</taxon>
        <taxon>Bacilli</taxon>
        <taxon>Bacillales</taxon>
        <taxon>Paenibacillaceae</taxon>
        <taxon>Paenibacillus</taxon>
    </lineage>
</organism>
<dbReference type="PANTHER" id="PTHR43649">
    <property type="entry name" value="ARABINOSE-BINDING PROTEIN-RELATED"/>
    <property type="match status" value="1"/>
</dbReference>
<feature type="chain" id="PRO_5045115036" description="Extracellular solute-binding protein" evidence="2">
    <location>
        <begin position="21"/>
        <end position="529"/>
    </location>
</feature>
<evidence type="ECO:0000313" key="3">
    <source>
        <dbReference type="EMBL" id="CAH1226924.1"/>
    </source>
</evidence>
<name>A0ABM9CWG3_9BACL</name>